<dbReference type="Pfam" id="PF13886">
    <property type="entry name" value="TM7S3_TM198"/>
    <property type="match status" value="1"/>
</dbReference>
<dbReference type="GO" id="GO:0043069">
    <property type="term" value="P:negative regulation of programmed cell death"/>
    <property type="evidence" value="ECO:0007669"/>
    <property type="project" value="TreeGrafter"/>
</dbReference>
<dbReference type="EnsemblMetazoa" id="XM_022810291">
    <property type="protein sequence ID" value="XP_022666026"/>
    <property type="gene ID" value="LOC111252423"/>
</dbReference>
<comment type="subcellular location">
    <subcellularLocation>
        <location evidence="1">Membrane</location>
        <topology evidence="1">Multi-pass membrane protein</topology>
    </subcellularLocation>
</comment>
<feature type="domain" description="TM7S3/TM198-like" evidence="7">
    <location>
        <begin position="309"/>
        <end position="504"/>
    </location>
</feature>
<keyword evidence="6" id="KW-0732">Signal</keyword>
<dbReference type="RefSeq" id="XP_022666026.1">
    <property type="nucleotide sequence ID" value="XM_022810291.1"/>
</dbReference>
<dbReference type="InterPro" id="IPR025256">
    <property type="entry name" value="TM7S3/TM198-like_dom"/>
</dbReference>
<evidence type="ECO:0000256" key="2">
    <source>
        <dbReference type="ARBA" id="ARBA00022692"/>
    </source>
</evidence>
<evidence type="ECO:0000313" key="9">
    <source>
        <dbReference type="Proteomes" id="UP000594260"/>
    </source>
</evidence>
<evidence type="ECO:0000256" key="5">
    <source>
        <dbReference type="SAM" id="Phobius"/>
    </source>
</evidence>
<protein>
    <recommendedName>
        <fullName evidence="7">TM7S3/TM198-like domain-containing protein</fullName>
    </recommendedName>
</protein>
<name>A0A7M7KFJ1_VARDE</name>
<evidence type="ECO:0000259" key="7">
    <source>
        <dbReference type="Pfam" id="PF13886"/>
    </source>
</evidence>
<evidence type="ECO:0000256" key="4">
    <source>
        <dbReference type="ARBA" id="ARBA00023136"/>
    </source>
</evidence>
<organism evidence="8 9">
    <name type="scientific">Varroa destructor</name>
    <name type="common">Honeybee mite</name>
    <dbReference type="NCBI Taxonomy" id="109461"/>
    <lineage>
        <taxon>Eukaryota</taxon>
        <taxon>Metazoa</taxon>
        <taxon>Ecdysozoa</taxon>
        <taxon>Arthropoda</taxon>
        <taxon>Chelicerata</taxon>
        <taxon>Arachnida</taxon>
        <taxon>Acari</taxon>
        <taxon>Parasitiformes</taxon>
        <taxon>Mesostigmata</taxon>
        <taxon>Gamasina</taxon>
        <taxon>Dermanyssoidea</taxon>
        <taxon>Varroidae</taxon>
        <taxon>Varroa</taxon>
    </lineage>
</organism>
<keyword evidence="4 5" id="KW-0472">Membrane</keyword>
<feature type="chain" id="PRO_5029720969" description="TM7S3/TM198-like domain-containing protein" evidence="6">
    <location>
        <begin position="22"/>
        <end position="571"/>
    </location>
</feature>
<feature type="transmembrane region" description="Helical" evidence="5">
    <location>
        <begin position="481"/>
        <end position="502"/>
    </location>
</feature>
<keyword evidence="9" id="KW-1185">Reference proteome</keyword>
<dbReference type="AlphaFoldDB" id="A0A7M7KFJ1"/>
<reference evidence="8" key="1">
    <citation type="submission" date="2021-01" db="UniProtKB">
        <authorList>
            <consortium name="EnsemblMetazoa"/>
        </authorList>
    </citation>
    <scope>IDENTIFICATION</scope>
</reference>
<dbReference type="GeneID" id="111252423"/>
<keyword evidence="3 5" id="KW-1133">Transmembrane helix</keyword>
<dbReference type="PANTHER" id="PTHR15937:SF3">
    <property type="entry name" value="TRANSMEMBRANE 7 SUPERFAMILY MEMBER 3"/>
    <property type="match status" value="1"/>
</dbReference>
<dbReference type="InParanoid" id="A0A7M7KFJ1"/>
<dbReference type="PANTHER" id="PTHR15937">
    <property type="entry name" value="TRANSMEMBRANE 7 SUPERFAMILY MEMBER 3"/>
    <property type="match status" value="1"/>
</dbReference>
<evidence type="ECO:0000313" key="8">
    <source>
        <dbReference type="EnsemblMetazoa" id="XP_022666026"/>
    </source>
</evidence>
<dbReference type="Pfam" id="PF25992">
    <property type="entry name" value="Ig_TM7SF3_N"/>
    <property type="match status" value="1"/>
</dbReference>
<evidence type="ECO:0000256" key="3">
    <source>
        <dbReference type="ARBA" id="ARBA00022989"/>
    </source>
</evidence>
<dbReference type="KEGG" id="vde:111252423"/>
<dbReference type="OrthoDB" id="5967337at2759"/>
<feature type="transmembrane region" description="Helical" evidence="5">
    <location>
        <begin position="332"/>
        <end position="354"/>
    </location>
</feature>
<evidence type="ECO:0000256" key="6">
    <source>
        <dbReference type="SAM" id="SignalP"/>
    </source>
</evidence>
<accession>A0A7M7KFJ1</accession>
<proteinExistence type="predicted"/>
<sequence>MALSLWSWNAVVLLGTATVQGVDLARTSFDENELEKLSTANLNKPITMRVTDEERSPYGAVVLQPRESRIVRAECDGELAFVLFQAHTKYGANVTLSYIGDWSGPPPANASHRSRNAGLIRPCTNAAVKLTNEKFDQNLTVLLIAVGYSRVDPIPGGCALEFPLRISPFLRLQLASPTEISLEFQHARAGSLMQHPTSCSVSFSLLSYEIYLYYLTPSEDYHEALQLMSDSRRMPRHATRVHASETPRTRTLFVAYPQTRAIYSVLVRQLYRSGYETSAAYTPVATLGCADYPDLATCRTSTSSVVALALVTALALRMTLAGHRFLKTQITAASFLLFLLAFEPLLIPVAAVLASALGSLFFLGLWFFFGIPVLAVIPSGFLLGLLVAAFLSFTPLGNVLLLRSAFAFRTMTICSMLSITALLLPTTQLLSIVASSVVGSFCSLYAVDRVFLHSTFSNIVDVARARFEATTSIYTHNQVPFAMVDVVFILLWLVLLVAGVVIQYRDNLEIDREFPVAPIKLLKRYLRRQKGRLICTCVSRYDDDASLLMQDNADEFLPPGYSTFHGRNILI</sequence>
<feature type="transmembrane region" description="Helical" evidence="5">
    <location>
        <begin position="360"/>
        <end position="393"/>
    </location>
</feature>
<dbReference type="GO" id="GO:0005886">
    <property type="term" value="C:plasma membrane"/>
    <property type="evidence" value="ECO:0007669"/>
    <property type="project" value="TreeGrafter"/>
</dbReference>
<evidence type="ECO:0000256" key="1">
    <source>
        <dbReference type="ARBA" id="ARBA00004141"/>
    </source>
</evidence>
<dbReference type="InterPro" id="IPR042502">
    <property type="entry name" value="TM7SF3"/>
</dbReference>
<dbReference type="Proteomes" id="UP000594260">
    <property type="component" value="Unplaced"/>
</dbReference>
<keyword evidence="2 5" id="KW-0812">Transmembrane</keyword>
<feature type="signal peptide" evidence="6">
    <location>
        <begin position="1"/>
        <end position="21"/>
    </location>
</feature>